<proteinExistence type="predicted"/>
<dbReference type="AlphaFoldDB" id="A0A098GE23"/>
<dbReference type="PATRIC" id="fig|451.8.peg.2226"/>
<keyword evidence="5" id="KW-1185">Reference proteome</keyword>
<evidence type="ECO:0000313" key="4">
    <source>
        <dbReference type="Proteomes" id="UP000032414"/>
    </source>
</evidence>
<feature type="compositionally biased region" description="Basic and acidic residues" evidence="1">
    <location>
        <begin position="23"/>
        <end position="32"/>
    </location>
</feature>
<feature type="region of interest" description="Disordered" evidence="1">
    <location>
        <begin position="426"/>
        <end position="445"/>
    </location>
</feature>
<evidence type="ECO:0000313" key="3">
    <source>
        <dbReference type="EMBL" id="SCY10842.1"/>
    </source>
</evidence>
<feature type="compositionally biased region" description="Polar residues" evidence="1">
    <location>
        <begin position="33"/>
        <end position="43"/>
    </location>
</feature>
<feature type="region of interest" description="Disordered" evidence="1">
    <location>
        <begin position="1"/>
        <end position="48"/>
    </location>
</feature>
<dbReference type="RefSeq" id="WP_045099072.1">
    <property type="nucleotide sequence ID" value="NZ_CP020614.1"/>
</dbReference>
<dbReference type="OrthoDB" id="5657195at2"/>
<dbReference type="Proteomes" id="UP000032414">
    <property type="component" value="Chromosome I"/>
</dbReference>
<accession>A0A098GE23</accession>
<feature type="region of interest" description="Disordered" evidence="1">
    <location>
        <begin position="56"/>
        <end position="75"/>
    </location>
</feature>
<dbReference type="EMBL" id="LN614830">
    <property type="protein sequence ID" value="CEG60713.1"/>
    <property type="molecule type" value="Genomic_DNA"/>
</dbReference>
<evidence type="ECO:0000313" key="2">
    <source>
        <dbReference type="EMBL" id="CEG60713.1"/>
    </source>
</evidence>
<sequence length="445" mass="50742">MFYKRERTNQHKRNEKPSSPSLKVEDGRHQSSENKIPVSSLNNSDRHRTLLAEQEVVAPSSENQGKRPAYPSSPSDVLSIRGYHRRVRFYSTAPVSQRIDPLAEIRQIAVELECADWSRELQERVSSLGSVSFKTDSYFVQTKDSRDCVREFFKFLIQRKEILKEIEKCIQSKQKFLSNGEEDVWPGCISFVTSMLDDKSVCFVALSRDANGSDTKLLKLLDELAKDLNLGQRGRQGKYCYAVVMETSRSFKTIMQGLTGKTRTCAEYDFGSLLSKLYVEYGKRLKVEGCSNAFLFHYEQETEIQYKKDMRGRTMTNVTVRDTYNSSVRRRAGNTEISIVGGQKVTLIPCCSVCQHNKSNFFAVLISFQEEGEKFRQIQRESDILQETEVASEQSSASEKKSKRLSTGITGLKGNSMNSFLTNVSPSLMMKQEEDDESQEILVYS</sequence>
<gene>
    <name evidence="2" type="ORF">LMI_1406</name>
    <name evidence="3" type="ORF">SAMN02982997_00828</name>
</gene>
<reference evidence="2" key="2">
    <citation type="submission" date="2014-09" db="EMBL/GenBank/DDBJ databases">
        <authorList>
            <person name="GOMEZ-VALERO Laura"/>
        </authorList>
    </citation>
    <scope>NUCLEOTIDE SEQUENCE</scope>
    <source>
        <strain evidence="2">ATCC33218</strain>
    </source>
</reference>
<evidence type="ECO:0000256" key="1">
    <source>
        <dbReference type="SAM" id="MobiDB-lite"/>
    </source>
</evidence>
<dbReference type="EMBL" id="FMVN01000004">
    <property type="protein sequence ID" value="SCY10842.1"/>
    <property type="molecule type" value="Genomic_DNA"/>
</dbReference>
<evidence type="ECO:0000313" key="5">
    <source>
        <dbReference type="Proteomes" id="UP000182998"/>
    </source>
</evidence>
<dbReference type="KEGG" id="tmc:LMI_1406"/>
<protein>
    <submittedName>
        <fullName evidence="2">Uncharacterized protein</fullName>
    </submittedName>
</protein>
<name>A0A098GE23_LEGMI</name>
<feature type="region of interest" description="Disordered" evidence="1">
    <location>
        <begin position="387"/>
        <end position="409"/>
    </location>
</feature>
<dbReference type="HOGENOM" id="CLU_615271_0_0_6"/>
<dbReference type="Proteomes" id="UP000182998">
    <property type="component" value="Unassembled WGS sequence"/>
</dbReference>
<dbReference type="STRING" id="451.B6N58_08535"/>
<reference evidence="3 5" key="3">
    <citation type="submission" date="2016-10" db="EMBL/GenBank/DDBJ databases">
        <authorList>
            <person name="Varghese N."/>
            <person name="Submissions S."/>
        </authorList>
    </citation>
    <scope>NUCLEOTIDE SEQUENCE [LARGE SCALE GENOMIC DNA]</scope>
    <source>
        <strain evidence="3 5">ATCC 33218</strain>
    </source>
</reference>
<reference evidence="4" key="1">
    <citation type="submission" date="2014-09" db="EMBL/GenBank/DDBJ databases">
        <authorList>
            <person name="Gomez-Valero L."/>
        </authorList>
    </citation>
    <scope>NUCLEOTIDE SEQUENCE [LARGE SCALE GENOMIC DNA]</scope>
    <source>
        <strain evidence="4">ATCC33218</strain>
    </source>
</reference>
<organism evidence="2 4">
    <name type="scientific">Legionella micdadei</name>
    <name type="common">Tatlockia micdadei</name>
    <dbReference type="NCBI Taxonomy" id="451"/>
    <lineage>
        <taxon>Bacteria</taxon>
        <taxon>Pseudomonadati</taxon>
        <taxon>Pseudomonadota</taxon>
        <taxon>Gammaproteobacteria</taxon>
        <taxon>Legionellales</taxon>
        <taxon>Legionellaceae</taxon>
        <taxon>Legionella</taxon>
    </lineage>
</organism>